<sequence length="50" mass="5920">MNIEIDYIDSPPCYVLTMGELTLMFETRDEAEEFIRFLRGSDDEEKNVKD</sequence>
<dbReference type="AlphaFoldDB" id="A0AAU8TTH2"/>
<proteinExistence type="predicted"/>
<reference evidence="1 2" key="1">
    <citation type="journal article" date="2015" name="Genome Announc.">
        <title>Complete Genome Sequence of Biocontrol Strain Pseudomonas fluorescens LBUM223.</title>
        <authorList>
            <person name="Roquigny R."/>
            <person name="Arseneault T."/>
            <person name="Gadkar V.J."/>
            <person name="Novinscak A."/>
            <person name="Joly D.L."/>
            <person name="Filion M."/>
        </authorList>
    </citation>
    <scope>NUCLEOTIDE SEQUENCE [LARGE SCALE GENOMIC DNA]</scope>
    <source>
        <strain evidence="1 2">LBUM223</strain>
    </source>
</reference>
<dbReference type="Proteomes" id="UP000033099">
    <property type="component" value="Chromosome"/>
</dbReference>
<gene>
    <name evidence="1" type="ORF">VO64_3225</name>
</gene>
<evidence type="ECO:0000313" key="2">
    <source>
        <dbReference type="Proteomes" id="UP000033099"/>
    </source>
</evidence>
<evidence type="ECO:0000313" key="1">
    <source>
        <dbReference type="EMBL" id="AKA83771.1"/>
    </source>
</evidence>
<accession>A0AAU8TTH2</accession>
<dbReference type="KEGG" id="pfb:VO64_3225"/>
<name>A0AAU8TTH2_9PSED</name>
<organism evidence="1 2">
    <name type="scientific">Pseudomonas synxantha</name>
    <dbReference type="NCBI Taxonomy" id="47883"/>
    <lineage>
        <taxon>Bacteria</taxon>
        <taxon>Pseudomonadati</taxon>
        <taxon>Pseudomonadota</taxon>
        <taxon>Gammaproteobacteria</taxon>
        <taxon>Pseudomonadales</taxon>
        <taxon>Pseudomonadaceae</taxon>
        <taxon>Pseudomonas</taxon>
    </lineage>
</organism>
<dbReference type="RefSeq" id="WP_156382931.1">
    <property type="nucleotide sequence ID" value="NZ_CP011117.2"/>
</dbReference>
<protein>
    <submittedName>
        <fullName evidence="1">Uncharacterized protein</fullName>
    </submittedName>
</protein>
<dbReference type="EMBL" id="CP011117">
    <property type="protein sequence ID" value="AKA83771.1"/>
    <property type="molecule type" value="Genomic_DNA"/>
</dbReference>